<dbReference type="GO" id="GO:0006506">
    <property type="term" value="P:GPI anchor biosynthetic process"/>
    <property type="evidence" value="ECO:0007669"/>
    <property type="project" value="InterPro"/>
</dbReference>
<gene>
    <name evidence="1" type="ORF">OFLC_LOCUS7372</name>
</gene>
<reference evidence="3" key="1">
    <citation type="submission" date="2016-06" db="UniProtKB">
        <authorList>
            <consortium name="WormBaseParasite"/>
        </authorList>
    </citation>
    <scope>IDENTIFICATION</scope>
</reference>
<keyword evidence="2" id="KW-1185">Reference proteome</keyword>
<dbReference type="Gene3D" id="3.40.720.10">
    <property type="entry name" value="Alkaline Phosphatase, subunit A"/>
    <property type="match status" value="1"/>
</dbReference>
<dbReference type="STRING" id="387005.A0A183HIR1"/>
<dbReference type="AlphaFoldDB" id="A0A183HIR1"/>
<dbReference type="EMBL" id="UZAJ01007668">
    <property type="protein sequence ID" value="VDO50689.1"/>
    <property type="molecule type" value="Genomic_DNA"/>
</dbReference>
<dbReference type="InterPro" id="IPR017850">
    <property type="entry name" value="Alkaline_phosphatase_core_sf"/>
</dbReference>
<dbReference type="GO" id="GO:0005789">
    <property type="term" value="C:endoplasmic reticulum membrane"/>
    <property type="evidence" value="ECO:0007669"/>
    <property type="project" value="TreeGrafter"/>
</dbReference>
<protein>
    <submittedName>
        <fullName evidence="3">VWFA domain-containing protein</fullName>
    </submittedName>
</protein>
<organism evidence="3">
    <name type="scientific">Onchocerca flexuosa</name>
    <dbReference type="NCBI Taxonomy" id="387005"/>
    <lineage>
        <taxon>Eukaryota</taxon>
        <taxon>Metazoa</taxon>
        <taxon>Ecdysozoa</taxon>
        <taxon>Nematoda</taxon>
        <taxon>Chromadorea</taxon>
        <taxon>Rhabditida</taxon>
        <taxon>Spirurina</taxon>
        <taxon>Spiruromorpha</taxon>
        <taxon>Filarioidea</taxon>
        <taxon>Onchocercidae</taxon>
        <taxon>Onchocerca</taxon>
    </lineage>
</organism>
<name>A0A183HIR1_9BILA</name>
<proteinExistence type="predicted"/>
<reference evidence="1 2" key="2">
    <citation type="submission" date="2018-11" db="EMBL/GenBank/DDBJ databases">
        <authorList>
            <consortium name="Pathogen Informatics"/>
        </authorList>
    </citation>
    <scope>NUCLEOTIDE SEQUENCE [LARGE SCALE GENOMIC DNA]</scope>
</reference>
<dbReference type="SUPFAM" id="SSF53649">
    <property type="entry name" value="Alkaline phosphatase-like"/>
    <property type="match status" value="1"/>
</dbReference>
<dbReference type="GO" id="GO:0051377">
    <property type="term" value="F:mannose-ethanolamine phosphotransferase activity"/>
    <property type="evidence" value="ECO:0007669"/>
    <property type="project" value="TreeGrafter"/>
</dbReference>
<dbReference type="WBParaSite" id="OFLC_0000737201-mRNA-1">
    <property type="protein sequence ID" value="OFLC_0000737201-mRNA-1"/>
    <property type="gene ID" value="OFLC_0000737201"/>
</dbReference>
<dbReference type="Proteomes" id="UP000267606">
    <property type="component" value="Unassembled WGS sequence"/>
</dbReference>
<evidence type="ECO:0000313" key="2">
    <source>
        <dbReference type="Proteomes" id="UP000267606"/>
    </source>
</evidence>
<dbReference type="PANTHER" id="PTHR23071:SF1">
    <property type="entry name" value="GPI ETHANOLAMINE PHOSPHATE TRANSFERASE 3"/>
    <property type="match status" value="1"/>
</dbReference>
<accession>A0A183HIR1</accession>
<evidence type="ECO:0000313" key="1">
    <source>
        <dbReference type="EMBL" id="VDO50689.1"/>
    </source>
</evidence>
<sequence length="283" mass="32727">KKEKFGLKEKKEKFGLKERKEKIRIEKHTTKSKNLLEGKEKIEIQKPEIKEKVKTTSLKVENKNAALVKSKEKTKNAEVIDEQREETSKIIPEETNTITEKVEYNGLDIETLPSTRDFVRFMSLDYSDDPEDIPKELRHFLRFRNRNGQSRTNEWQNYVASRDACWFPAQYQRVIIVLIDALRYDFVAPSQVPLNNSNKAYVNQFSTITRLLNDHKESAVLMHFKADAPTTTMQRLKALTTGSLPTFIDAGSNFASTAILEDNWIDEIVATNRSIVLLGDDTW</sequence>
<dbReference type="PANTHER" id="PTHR23071">
    <property type="entry name" value="PHOSPHATIDYLINOSITOL GLYCAN"/>
    <property type="match status" value="1"/>
</dbReference>
<dbReference type="InterPro" id="IPR039524">
    <property type="entry name" value="PIGO/GPI13"/>
</dbReference>
<evidence type="ECO:0000313" key="3">
    <source>
        <dbReference type="WBParaSite" id="OFLC_0000737201-mRNA-1"/>
    </source>
</evidence>